<evidence type="ECO:0008006" key="2">
    <source>
        <dbReference type="Google" id="ProtNLM"/>
    </source>
</evidence>
<organism evidence="1">
    <name type="scientific">marine sediment metagenome</name>
    <dbReference type="NCBI Taxonomy" id="412755"/>
    <lineage>
        <taxon>unclassified sequences</taxon>
        <taxon>metagenomes</taxon>
        <taxon>ecological metagenomes</taxon>
    </lineage>
</organism>
<protein>
    <recommendedName>
        <fullName evidence="2">Molybdopterin oxidoreductase domain-containing protein</fullName>
    </recommendedName>
</protein>
<dbReference type="Gene3D" id="3.40.50.740">
    <property type="match status" value="1"/>
</dbReference>
<feature type="non-terminal residue" evidence="1">
    <location>
        <position position="1"/>
    </location>
</feature>
<evidence type="ECO:0000313" key="1">
    <source>
        <dbReference type="EMBL" id="GAG29294.1"/>
    </source>
</evidence>
<comment type="caution">
    <text evidence="1">The sequence shown here is derived from an EMBL/GenBank/DDBJ whole genome shotgun (WGS) entry which is preliminary data.</text>
</comment>
<accession>X0WE64</accession>
<dbReference type="EMBL" id="BARS01046402">
    <property type="protein sequence ID" value="GAG29294.1"/>
    <property type="molecule type" value="Genomic_DNA"/>
</dbReference>
<name>X0WE64_9ZZZZ</name>
<dbReference type="AlphaFoldDB" id="X0WE64"/>
<feature type="non-terminal residue" evidence="1">
    <location>
        <position position="246"/>
    </location>
</feature>
<sequence>DKRVRIAPQDYGIVLGHLAVRLSQSAGVSPPPGDLPPSPLDKSNLDDLAERLWAARGESLVLCDSQDVATQRLVNFVNETLGNYGETLDIQRPSLQRQGNDGDVLHLIDDLKAGKIAALFVAGTDLTHNLPGREGMAEAIGKVPLVVSISERVDDFASLAHFVCPDHHPLESWMDAEPIRGLVTLAQPTLQPLGQTRSILESFARWSGRDNSAYDILRTSWRENVLPQVTTSEPFQQFWDQAVREG</sequence>
<gene>
    <name evidence="1" type="ORF">S01H1_69853</name>
</gene>
<dbReference type="SUPFAM" id="SSF53706">
    <property type="entry name" value="Formate dehydrogenase/DMSO reductase, domains 1-3"/>
    <property type="match status" value="1"/>
</dbReference>
<reference evidence="1" key="1">
    <citation type="journal article" date="2014" name="Front. Microbiol.">
        <title>High frequency of phylogenetically diverse reductive dehalogenase-homologous genes in deep subseafloor sedimentary metagenomes.</title>
        <authorList>
            <person name="Kawai M."/>
            <person name="Futagami T."/>
            <person name="Toyoda A."/>
            <person name="Takaki Y."/>
            <person name="Nishi S."/>
            <person name="Hori S."/>
            <person name="Arai W."/>
            <person name="Tsubouchi T."/>
            <person name="Morono Y."/>
            <person name="Uchiyama I."/>
            <person name="Ito T."/>
            <person name="Fujiyama A."/>
            <person name="Inagaki F."/>
            <person name="Takami H."/>
        </authorList>
    </citation>
    <scope>NUCLEOTIDE SEQUENCE</scope>
    <source>
        <strain evidence="1">Expedition CK06-06</strain>
    </source>
</reference>
<proteinExistence type="predicted"/>